<dbReference type="SUPFAM" id="SSF52540">
    <property type="entry name" value="P-loop containing nucleoside triphosphate hydrolases"/>
    <property type="match status" value="1"/>
</dbReference>
<dbReference type="GO" id="GO:0008017">
    <property type="term" value="F:microtubule binding"/>
    <property type="evidence" value="ECO:0007669"/>
    <property type="project" value="InterPro"/>
</dbReference>
<evidence type="ECO:0000256" key="2">
    <source>
        <dbReference type="ARBA" id="ARBA00022741"/>
    </source>
</evidence>
<keyword evidence="2" id="KW-0547">Nucleotide-binding</keyword>
<dbReference type="PROSITE" id="PS50067">
    <property type="entry name" value="KINESIN_MOTOR_2"/>
    <property type="match status" value="1"/>
</dbReference>
<evidence type="ECO:0000256" key="6">
    <source>
        <dbReference type="SAM" id="MobiDB-lite"/>
    </source>
</evidence>
<feature type="compositionally biased region" description="Basic and acidic residues" evidence="6">
    <location>
        <begin position="244"/>
        <end position="256"/>
    </location>
</feature>
<dbReference type="GO" id="GO:0005875">
    <property type="term" value="C:microtubule associated complex"/>
    <property type="evidence" value="ECO:0007669"/>
    <property type="project" value="TreeGrafter"/>
</dbReference>
<dbReference type="GO" id="GO:0051231">
    <property type="term" value="P:spindle elongation"/>
    <property type="evidence" value="ECO:0007669"/>
    <property type="project" value="TreeGrafter"/>
</dbReference>
<evidence type="ECO:0000256" key="1">
    <source>
        <dbReference type="ARBA" id="ARBA00004245"/>
    </source>
</evidence>
<dbReference type="InterPro" id="IPR027640">
    <property type="entry name" value="Kinesin-like_fam"/>
</dbReference>
<keyword evidence="4" id="KW-0206">Cytoskeleton</keyword>
<dbReference type="InterPro" id="IPR027417">
    <property type="entry name" value="P-loop_NTPase"/>
</dbReference>
<feature type="compositionally biased region" description="Basic and acidic residues" evidence="6">
    <location>
        <begin position="224"/>
        <end position="235"/>
    </location>
</feature>
<dbReference type="GO" id="GO:0005524">
    <property type="term" value="F:ATP binding"/>
    <property type="evidence" value="ECO:0007669"/>
    <property type="project" value="UniProtKB-KW"/>
</dbReference>
<feature type="domain" description="Kinesin motor" evidence="7">
    <location>
        <begin position="1"/>
        <end position="28"/>
    </location>
</feature>
<keyword evidence="3" id="KW-0067">ATP-binding</keyword>
<dbReference type="GO" id="GO:0007018">
    <property type="term" value="P:microtubule-based movement"/>
    <property type="evidence" value="ECO:0007669"/>
    <property type="project" value="InterPro"/>
</dbReference>
<comment type="similarity">
    <text evidence="5">Belongs to the TRAFAC class myosin-kinesin ATPase superfamily. Kinesin family.</text>
</comment>
<gene>
    <name evidence="8" type="ORF">g.1965</name>
</gene>
<dbReference type="PANTHER" id="PTHR47969:SF33">
    <property type="entry name" value="KINESIN-LIKE PROTEIN"/>
    <property type="match status" value="1"/>
</dbReference>
<reference evidence="8" key="1">
    <citation type="submission" date="2015-11" db="EMBL/GenBank/DDBJ databases">
        <title>De novo transcriptome assembly of four potential Pierce s Disease insect vectors from Arizona vineyards.</title>
        <authorList>
            <person name="Tassone E.E."/>
        </authorList>
    </citation>
    <scope>NUCLEOTIDE SEQUENCE</scope>
</reference>
<feature type="region of interest" description="Disordered" evidence="6">
    <location>
        <begin position="215"/>
        <end position="284"/>
    </location>
</feature>
<dbReference type="PANTHER" id="PTHR47969">
    <property type="entry name" value="CHROMOSOME-ASSOCIATED KINESIN KIF4A-RELATED"/>
    <property type="match status" value="1"/>
</dbReference>
<keyword evidence="4" id="KW-0963">Cytoplasm</keyword>
<dbReference type="EMBL" id="GEBQ01000373">
    <property type="protein sequence ID" value="JAT39604.1"/>
    <property type="molecule type" value="Transcribed_RNA"/>
</dbReference>
<dbReference type="InterPro" id="IPR001752">
    <property type="entry name" value="Kinesin_motor_dom"/>
</dbReference>
<evidence type="ECO:0000256" key="5">
    <source>
        <dbReference type="PROSITE-ProRule" id="PRU00283"/>
    </source>
</evidence>
<dbReference type="InterPro" id="IPR036961">
    <property type="entry name" value="Kinesin_motor_dom_sf"/>
</dbReference>
<dbReference type="GO" id="GO:0003777">
    <property type="term" value="F:microtubule motor activity"/>
    <property type="evidence" value="ECO:0007669"/>
    <property type="project" value="InterPro"/>
</dbReference>
<evidence type="ECO:0000256" key="3">
    <source>
        <dbReference type="ARBA" id="ARBA00022840"/>
    </source>
</evidence>
<evidence type="ECO:0000313" key="8">
    <source>
        <dbReference type="EMBL" id="JAT39604.1"/>
    </source>
</evidence>
<accession>A0A1B6MUI6</accession>
<dbReference type="Gene3D" id="3.40.850.10">
    <property type="entry name" value="Kinesin motor domain"/>
    <property type="match status" value="1"/>
</dbReference>
<proteinExistence type="inferred from homology"/>
<comment type="subcellular location">
    <subcellularLocation>
        <location evidence="1">Cytoplasm</location>
        <location evidence="1">Cytoskeleton</location>
    </subcellularLocation>
</comment>
<comment type="caution">
    <text evidence="5">Lacks conserved residue(s) required for the propagation of feature annotation.</text>
</comment>
<organism evidence="8">
    <name type="scientific">Graphocephala atropunctata</name>
    <dbReference type="NCBI Taxonomy" id="36148"/>
    <lineage>
        <taxon>Eukaryota</taxon>
        <taxon>Metazoa</taxon>
        <taxon>Ecdysozoa</taxon>
        <taxon>Arthropoda</taxon>
        <taxon>Hexapoda</taxon>
        <taxon>Insecta</taxon>
        <taxon>Pterygota</taxon>
        <taxon>Neoptera</taxon>
        <taxon>Paraneoptera</taxon>
        <taxon>Hemiptera</taxon>
        <taxon>Auchenorrhyncha</taxon>
        <taxon>Membracoidea</taxon>
        <taxon>Cicadellidae</taxon>
        <taxon>Cicadellinae</taxon>
        <taxon>Cicadellini</taxon>
        <taxon>Graphocephala</taxon>
    </lineage>
</organism>
<protein>
    <recommendedName>
        <fullName evidence="7">Kinesin motor domain-containing protein</fullName>
    </recommendedName>
</protein>
<name>A0A1B6MUI6_9HEMI</name>
<sequence>MVACVSPARSNVTETLNTLRYAARAKKIRTKPIVVMDPREALIVSLKREVAALQEENEHLRTALHLSAEYVADSSRENKLQLKTPPNFDLEKVASMEGSELAELVRHYSKENEALRRENGELFAVRDLLVRDQEIVCRENERLLKKLEDVNSSPLIPARPSYSGDPQGDLDNSNVWTNPLYSSINGAKIKDLMDSKAAKPPHRLPDSIQKELDKRQIGKTLAETIRDRNLRRTSGDSKTSANRGVERSERSERGKGEPTMATGRPLRDPFGSLVSLHEEEVAVG</sequence>
<evidence type="ECO:0000256" key="4">
    <source>
        <dbReference type="ARBA" id="ARBA00023212"/>
    </source>
</evidence>
<dbReference type="GO" id="GO:0007052">
    <property type="term" value="P:mitotic spindle organization"/>
    <property type="evidence" value="ECO:0007669"/>
    <property type="project" value="TreeGrafter"/>
</dbReference>
<dbReference type="AlphaFoldDB" id="A0A1B6MUI6"/>
<evidence type="ECO:0000259" key="7">
    <source>
        <dbReference type="PROSITE" id="PS50067"/>
    </source>
</evidence>